<sequence>MKARPFDQEIFQYLDNYETEDCVIVSRRGKHIFPRGSQIVKSYPPVLLDDGWCWLLTDLVALPGGACIMKRTLSRATYVPYPVEQANPEIAWDMFSAEIEAYLSLTHLQGIILPYLYSIVESSPVIDIKKTSSLLYEHLDSAQFIPLGTWIGQHPVPKNPVIPLDMFEPMSGNIDSLHAQLDILYQVLESLLDLFHDEDTTNKLDNYNGLSNWDLVCIRTFLALRLIHVGGICHGNVNGRTILINGKTLHPVFVDFYHSVKATSDPNIIYRMAKECDDLKKVWLRGFAVDESSLSSTIFDQGTNSEVWWI</sequence>
<reference evidence="1" key="1">
    <citation type="journal article" date="2019" name="G3 (Bethesda)">
        <title>Genome Assemblies of Two Rare Opportunistic Yeast Pathogens: Diutina rugosa (syn. Candida rugosa) and Trichomonascus ciferrii (syn. Candida ciferrii).</title>
        <authorList>
            <person name="Mixao V."/>
            <person name="Saus E."/>
            <person name="Hansen A.P."/>
            <person name="Lass-Florl C."/>
            <person name="Gabaldon T."/>
        </authorList>
    </citation>
    <scope>NUCLEOTIDE SEQUENCE</scope>
    <source>
        <strain evidence="1">CBS 4856</strain>
    </source>
</reference>
<gene>
    <name evidence="1" type="ORF">TRICI_004932</name>
</gene>
<evidence type="ECO:0008006" key="3">
    <source>
        <dbReference type="Google" id="ProtNLM"/>
    </source>
</evidence>
<dbReference type="EMBL" id="SWFS01000376">
    <property type="protein sequence ID" value="KAA8907641.1"/>
    <property type="molecule type" value="Genomic_DNA"/>
</dbReference>
<keyword evidence="2" id="KW-1185">Reference proteome</keyword>
<comment type="caution">
    <text evidence="1">The sequence shown here is derived from an EMBL/GenBank/DDBJ whole genome shotgun (WGS) entry which is preliminary data.</text>
</comment>
<dbReference type="AlphaFoldDB" id="A0A642UXT4"/>
<proteinExistence type="predicted"/>
<evidence type="ECO:0000313" key="2">
    <source>
        <dbReference type="Proteomes" id="UP000761534"/>
    </source>
</evidence>
<organism evidence="1 2">
    <name type="scientific">Trichomonascus ciferrii</name>
    <dbReference type="NCBI Taxonomy" id="44093"/>
    <lineage>
        <taxon>Eukaryota</taxon>
        <taxon>Fungi</taxon>
        <taxon>Dikarya</taxon>
        <taxon>Ascomycota</taxon>
        <taxon>Saccharomycotina</taxon>
        <taxon>Dipodascomycetes</taxon>
        <taxon>Dipodascales</taxon>
        <taxon>Trichomonascaceae</taxon>
        <taxon>Trichomonascus</taxon>
        <taxon>Trichomonascus ciferrii complex</taxon>
    </lineage>
</organism>
<dbReference type="VEuPathDB" id="FungiDB:TRICI_004932"/>
<accession>A0A642UXT4</accession>
<protein>
    <recommendedName>
        <fullName evidence="3">Protein kinase domain-containing protein</fullName>
    </recommendedName>
</protein>
<dbReference type="Proteomes" id="UP000761534">
    <property type="component" value="Unassembled WGS sequence"/>
</dbReference>
<evidence type="ECO:0000313" key="1">
    <source>
        <dbReference type="EMBL" id="KAA8907641.1"/>
    </source>
</evidence>
<name>A0A642UXT4_9ASCO</name>